<accession>A0A1H4GR80</accession>
<dbReference type="Proteomes" id="UP000242469">
    <property type="component" value="Unassembled WGS sequence"/>
</dbReference>
<gene>
    <name evidence="3" type="ORF">SAMN02745729_11943</name>
</gene>
<keyword evidence="2" id="KW-1133">Transmembrane helix</keyword>
<dbReference type="RefSeq" id="WP_091827769.1">
    <property type="nucleotide sequence ID" value="NZ_FNRJ01000019.1"/>
</dbReference>
<dbReference type="STRING" id="1122198.SAMN02745729_11943"/>
<evidence type="ECO:0000256" key="1">
    <source>
        <dbReference type="SAM" id="Coils"/>
    </source>
</evidence>
<keyword evidence="4" id="KW-1185">Reference proteome</keyword>
<name>A0A1H4GR80_9GAMM</name>
<organism evidence="3 4">
    <name type="scientific">Marinobacterium iners DSM 11526</name>
    <dbReference type="NCBI Taxonomy" id="1122198"/>
    <lineage>
        <taxon>Bacteria</taxon>
        <taxon>Pseudomonadati</taxon>
        <taxon>Pseudomonadota</taxon>
        <taxon>Gammaproteobacteria</taxon>
        <taxon>Oceanospirillales</taxon>
        <taxon>Oceanospirillaceae</taxon>
        <taxon>Marinobacterium</taxon>
    </lineage>
</organism>
<keyword evidence="2" id="KW-0472">Membrane</keyword>
<feature type="transmembrane region" description="Helical" evidence="2">
    <location>
        <begin position="20"/>
        <end position="40"/>
    </location>
</feature>
<keyword evidence="2" id="KW-0812">Transmembrane</keyword>
<evidence type="ECO:0000313" key="3">
    <source>
        <dbReference type="EMBL" id="SEB12093.1"/>
    </source>
</evidence>
<protein>
    <submittedName>
        <fullName evidence="3">Uncharacterized protein</fullName>
    </submittedName>
</protein>
<feature type="coiled-coil region" evidence="1">
    <location>
        <begin position="127"/>
        <end position="161"/>
    </location>
</feature>
<keyword evidence="1" id="KW-0175">Coiled coil</keyword>
<sequence>MLDTMKSIQDGLKERFTSPFIGFLFFAWFFINYQVVFVSFSTLSVHEKISFINNYIKEDAYYLKLIFYPFFSAFFYITIFKAFDIAMYAIWLWNQTILNIISNKINRKRTVGFMDYVELRRKLEEADVVNEERVEKVTEEKNRLEEELKRVSEELRKLRGKFEEGYNMVVDGLSASYDEIISNPEYDDLDKDKIDAINEIQKYPGFDYFKMIDVLEMCLDSKEKAIRVLRELEKSGYIILEEKTIDGNSKIMLGEIGHAFLEKYSEY</sequence>
<reference evidence="4" key="1">
    <citation type="submission" date="2016-10" db="EMBL/GenBank/DDBJ databases">
        <authorList>
            <person name="Varghese N."/>
            <person name="Submissions S."/>
        </authorList>
    </citation>
    <scope>NUCLEOTIDE SEQUENCE [LARGE SCALE GENOMIC DNA]</scope>
    <source>
        <strain evidence="4">DSM 11526</strain>
    </source>
</reference>
<proteinExistence type="predicted"/>
<evidence type="ECO:0000256" key="2">
    <source>
        <dbReference type="SAM" id="Phobius"/>
    </source>
</evidence>
<evidence type="ECO:0000313" key="4">
    <source>
        <dbReference type="Proteomes" id="UP000242469"/>
    </source>
</evidence>
<dbReference type="AlphaFoldDB" id="A0A1H4GR80"/>
<dbReference type="EMBL" id="FNRJ01000019">
    <property type="protein sequence ID" value="SEB12093.1"/>
    <property type="molecule type" value="Genomic_DNA"/>
</dbReference>